<organism evidence="1 2">
    <name type="scientific">Pistacia integerrima</name>
    <dbReference type="NCBI Taxonomy" id="434235"/>
    <lineage>
        <taxon>Eukaryota</taxon>
        <taxon>Viridiplantae</taxon>
        <taxon>Streptophyta</taxon>
        <taxon>Embryophyta</taxon>
        <taxon>Tracheophyta</taxon>
        <taxon>Spermatophyta</taxon>
        <taxon>Magnoliopsida</taxon>
        <taxon>eudicotyledons</taxon>
        <taxon>Gunneridae</taxon>
        <taxon>Pentapetalae</taxon>
        <taxon>rosids</taxon>
        <taxon>malvids</taxon>
        <taxon>Sapindales</taxon>
        <taxon>Anacardiaceae</taxon>
        <taxon>Pistacia</taxon>
    </lineage>
</organism>
<reference evidence="2" key="1">
    <citation type="journal article" date="2023" name="G3 (Bethesda)">
        <title>Genome assembly and association tests identify interacting loci associated with vigor, precocity, and sex in interspecific pistachio rootstocks.</title>
        <authorList>
            <person name="Palmer W."/>
            <person name="Jacygrad E."/>
            <person name="Sagayaradj S."/>
            <person name="Cavanaugh K."/>
            <person name="Han R."/>
            <person name="Bertier L."/>
            <person name="Beede B."/>
            <person name="Kafkas S."/>
            <person name="Golino D."/>
            <person name="Preece J."/>
            <person name="Michelmore R."/>
        </authorList>
    </citation>
    <scope>NUCLEOTIDE SEQUENCE [LARGE SCALE GENOMIC DNA]</scope>
</reference>
<name>A0ACC0Y0G8_9ROSI</name>
<dbReference type="Proteomes" id="UP001163603">
    <property type="component" value="Chromosome 10"/>
</dbReference>
<dbReference type="EMBL" id="CM047745">
    <property type="protein sequence ID" value="KAJ0026470.1"/>
    <property type="molecule type" value="Genomic_DNA"/>
</dbReference>
<accession>A0ACC0Y0G8</accession>
<evidence type="ECO:0000313" key="2">
    <source>
        <dbReference type="Proteomes" id="UP001163603"/>
    </source>
</evidence>
<gene>
    <name evidence="1" type="ORF">Pint_07537</name>
</gene>
<proteinExistence type="predicted"/>
<sequence>MLFDFKPVEEVCTSKDVDYLSLKIFYFKAYAHIHNDERNKLESKSLEHIFLRFDKEVKEFMLYDLANKKVDLSTDIVFDKAFIFKDEVKKGDGKEAIVIEDPTLNIESVDSGKEDEKQQRGS</sequence>
<keyword evidence="2" id="KW-1185">Reference proteome</keyword>
<comment type="caution">
    <text evidence="1">The sequence shown here is derived from an EMBL/GenBank/DDBJ whole genome shotgun (WGS) entry which is preliminary data.</text>
</comment>
<protein>
    <submittedName>
        <fullName evidence="1">Uncharacterized protein</fullName>
    </submittedName>
</protein>
<evidence type="ECO:0000313" key="1">
    <source>
        <dbReference type="EMBL" id="KAJ0026470.1"/>
    </source>
</evidence>